<comment type="caution">
    <text evidence="2">The sequence shown here is derived from an EMBL/GenBank/DDBJ whole genome shotgun (WGS) entry which is preliminary data.</text>
</comment>
<gene>
    <name evidence="2" type="ORF">ACJRO7_004407</name>
</gene>
<dbReference type="PANTHER" id="PTHR37708">
    <property type="entry name" value="HOMEOBOX HOX-B3-LIKE PROTEIN"/>
    <property type="match status" value="1"/>
</dbReference>
<evidence type="ECO:0000313" key="3">
    <source>
        <dbReference type="Proteomes" id="UP001634007"/>
    </source>
</evidence>
<evidence type="ECO:0000313" key="2">
    <source>
        <dbReference type="EMBL" id="KAL3719438.1"/>
    </source>
</evidence>
<dbReference type="Proteomes" id="UP001634007">
    <property type="component" value="Unassembled WGS sequence"/>
</dbReference>
<feature type="region of interest" description="Disordered" evidence="1">
    <location>
        <begin position="34"/>
        <end position="75"/>
    </location>
</feature>
<accession>A0ABD3J2D7</accession>
<feature type="compositionally biased region" description="Basic and acidic residues" evidence="1">
    <location>
        <begin position="135"/>
        <end position="147"/>
    </location>
</feature>
<evidence type="ECO:0000256" key="1">
    <source>
        <dbReference type="SAM" id="MobiDB-lite"/>
    </source>
</evidence>
<feature type="region of interest" description="Disordered" evidence="1">
    <location>
        <begin position="135"/>
        <end position="172"/>
    </location>
</feature>
<dbReference type="EMBL" id="JBJKBG010000010">
    <property type="protein sequence ID" value="KAL3719438.1"/>
    <property type="molecule type" value="Genomic_DNA"/>
</dbReference>
<dbReference type="AlphaFoldDB" id="A0ABD3J2D7"/>
<feature type="compositionally biased region" description="Polar residues" evidence="1">
    <location>
        <begin position="211"/>
        <end position="226"/>
    </location>
</feature>
<reference evidence="2 3" key="1">
    <citation type="submission" date="2024-11" db="EMBL/GenBank/DDBJ databases">
        <title>Chromosome-level genome assembly of Eucalyptus globulus Labill. provides insights into its genome evolution.</title>
        <authorList>
            <person name="Li X."/>
        </authorList>
    </citation>
    <scope>NUCLEOTIDE SEQUENCE [LARGE SCALE GENOMIC DNA]</scope>
    <source>
        <strain evidence="2">CL2024</strain>
        <tissue evidence="2">Fresh tender leaves</tissue>
    </source>
</reference>
<protein>
    <submittedName>
        <fullName evidence="2">Uncharacterized protein</fullName>
    </submittedName>
</protein>
<dbReference type="PANTHER" id="PTHR37708:SF2">
    <property type="entry name" value="HOMEOBOX HOX-B3-LIKE PROTEIN"/>
    <property type="match status" value="1"/>
</dbReference>
<organism evidence="2 3">
    <name type="scientific">Eucalyptus globulus</name>
    <name type="common">Tasmanian blue gum</name>
    <dbReference type="NCBI Taxonomy" id="34317"/>
    <lineage>
        <taxon>Eukaryota</taxon>
        <taxon>Viridiplantae</taxon>
        <taxon>Streptophyta</taxon>
        <taxon>Embryophyta</taxon>
        <taxon>Tracheophyta</taxon>
        <taxon>Spermatophyta</taxon>
        <taxon>Magnoliopsida</taxon>
        <taxon>eudicotyledons</taxon>
        <taxon>Gunneridae</taxon>
        <taxon>Pentapetalae</taxon>
        <taxon>rosids</taxon>
        <taxon>malvids</taxon>
        <taxon>Myrtales</taxon>
        <taxon>Myrtaceae</taxon>
        <taxon>Myrtoideae</taxon>
        <taxon>Eucalypteae</taxon>
        <taxon>Eucalyptus</taxon>
    </lineage>
</organism>
<keyword evidence="3" id="KW-1185">Reference proteome</keyword>
<sequence length="289" mass="30565">MAESNGPPPLHPASTSQALQALFHALDPVSLLRSQTAGKEGRTEQRCPAPQVSPSTAAESGFDGAAPPQQHPGCAAPAVQPVVRTVDPVSLLLSQNSATDDIVPLTLTTDHYFMERGPRYNAYARLRESRLRMKHARQEEPEERDLKLTPPPKKQVRFQGNLGGGGENLGRTRRGSASILAQSVPDFSAALRKENRKPTAPLPSLAEITPPSKSWSKAGSGSNARGSKSVGAAAGEKKGGLMARKSYASMEELKGLSCAAASAINGDNRGGRIGRGNGIGRTVLGYRKF</sequence>
<feature type="region of interest" description="Disordered" evidence="1">
    <location>
        <begin position="193"/>
        <end position="239"/>
    </location>
</feature>
<name>A0ABD3J2D7_EUCGL</name>
<proteinExistence type="predicted"/>